<sequence length="193" mass="21698">GSVGLLQKLRLLNCKNLLAVVENKITTGEVITMGALAFTPFDDTIIVVSLENLNIVEIIPKKEKVRTPAIGGVIEWRPAVLEDLLNQGRKFYLPLPFPYFSSKMICSDGFCVKEPKNSAKIEDLEVMSADPTRVKKEKENGVLRVTNFSEYSFAILMKDKDEIISVPPMYVLSIMPNTCWVNEESGKTYCYEI</sequence>
<dbReference type="EMBL" id="ASRH01000014">
    <property type="protein sequence ID" value="EWG06583.1"/>
    <property type="molecule type" value="Genomic_DNA"/>
</dbReference>
<feature type="non-terminal residue" evidence="1">
    <location>
        <position position="1"/>
    </location>
</feature>
<gene>
    <name evidence="1" type="ORF">ASUL_08884</name>
</gene>
<reference evidence="1 2" key="1">
    <citation type="journal article" date="2014" name="Genome Announc.">
        <title>Draft Genome Sequence of the Sulfolobales Archaeon AZ1, Obtained through Metagenomic Analysis of a Mexican Hot Spring.</title>
        <authorList>
            <person name="Servin-Garciduenas L.E."/>
            <person name="Martinez-Romero E."/>
        </authorList>
    </citation>
    <scope>NUCLEOTIDE SEQUENCE [LARGE SCALE GENOMIC DNA]</scope>
    <source>
        <strain evidence="1">AZ1-illumnia</strain>
    </source>
</reference>
<accession>W7KK21</accession>
<evidence type="ECO:0000313" key="1">
    <source>
        <dbReference type="EMBL" id="EWG06583.1"/>
    </source>
</evidence>
<protein>
    <submittedName>
        <fullName evidence="1">Uncharacterized protein</fullName>
    </submittedName>
</protein>
<proteinExistence type="predicted"/>
<evidence type="ECO:0000313" key="2">
    <source>
        <dbReference type="Proteomes" id="UP000054284"/>
    </source>
</evidence>
<dbReference type="AlphaFoldDB" id="W7KK21"/>
<comment type="caution">
    <text evidence="1">The sequence shown here is derived from an EMBL/GenBank/DDBJ whole genome shotgun (WGS) entry which is preliminary data.</text>
</comment>
<dbReference type="Proteomes" id="UP000054284">
    <property type="component" value="Unassembled WGS sequence"/>
</dbReference>
<keyword evidence="2" id="KW-1185">Reference proteome</keyword>
<name>W7KK21_9CREN</name>
<organism evidence="1 2">
    <name type="scientific">Candidatus Aramenus sulfurataquae</name>
    <dbReference type="NCBI Taxonomy" id="1326980"/>
    <lineage>
        <taxon>Archaea</taxon>
        <taxon>Thermoproteota</taxon>
        <taxon>Thermoprotei</taxon>
        <taxon>Sulfolobales</taxon>
        <taxon>Sulfolobaceae</taxon>
        <taxon>Candidatus Aramenus</taxon>
    </lineage>
</organism>